<dbReference type="InterPro" id="IPR043129">
    <property type="entry name" value="ATPase_NBD"/>
</dbReference>
<protein>
    <submittedName>
        <fullName evidence="2">ROK family protein</fullName>
    </submittedName>
</protein>
<evidence type="ECO:0000313" key="2">
    <source>
        <dbReference type="EMBL" id="KAB1636090.1"/>
    </source>
</evidence>
<dbReference type="PANTHER" id="PTHR18964">
    <property type="entry name" value="ROK (REPRESSOR, ORF, KINASE) FAMILY"/>
    <property type="match status" value="1"/>
</dbReference>
<dbReference type="CDD" id="cd24058">
    <property type="entry name" value="ASKHA_NBD_ROK_PPGK"/>
    <property type="match status" value="1"/>
</dbReference>
<sequence length="257" mass="26598">MTSLALGVDVGGTGIKAGLVDLETGLDVGEACVTPTPEGAYPEGIASAVARLVEQLRPADGRETPVGVCVPAVVRAGRTFSAANISRDWIGLDARALFADFLGQHVSVMNDADAAGYAEARYGAAKNAPGLVLMTTLGTGIGVAMINDGVLVPNSELGHIQIDGIDWETRASVSAKEREGLTWQEWAGNLQKYYSTLESLINPDLFIVGGGISAASEQFLPLLSIRTPIVAATLHNQAGVTGAAALAAAHRPQQVLI</sequence>
<evidence type="ECO:0000313" key="3">
    <source>
        <dbReference type="Proteomes" id="UP000490386"/>
    </source>
</evidence>
<name>A0A7J5AZP6_9MICO</name>
<dbReference type="InterPro" id="IPR000600">
    <property type="entry name" value="ROK"/>
</dbReference>
<reference evidence="2 3" key="1">
    <citation type="submission" date="2019-09" db="EMBL/GenBank/DDBJ databases">
        <title>Phylogeny of genus Pseudoclavibacter and closely related genus.</title>
        <authorList>
            <person name="Li Y."/>
        </authorList>
    </citation>
    <scope>NUCLEOTIDE SEQUENCE [LARGE SCALE GENOMIC DNA]</scope>
    <source>
        <strain evidence="2 3">THG-MD12</strain>
    </source>
</reference>
<dbReference type="AlphaFoldDB" id="A0A7J5AZP6"/>
<dbReference type="NCBIfam" id="NF045942">
    <property type="entry name" value="PolPhglucPhase"/>
    <property type="match status" value="1"/>
</dbReference>
<dbReference type="OrthoDB" id="849313at2"/>
<dbReference type="Gene3D" id="3.30.420.40">
    <property type="match status" value="2"/>
</dbReference>
<organism evidence="2 3">
    <name type="scientific">Pseudoclavibacter terrae</name>
    <dbReference type="NCBI Taxonomy" id="1530195"/>
    <lineage>
        <taxon>Bacteria</taxon>
        <taxon>Bacillati</taxon>
        <taxon>Actinomycetota</taxon>
        <taxon>Actinomycetes</taxon>
        <taxon>Micrococcales</taxon>
        <taxon>Microbacteriaceae</taxon>
        <taxon>Pseudoclavibacter</taxon>
    </lineage>
</organism>
<dbReference type="Pfam" id="PF00480">
    <property type="entry name" value="ROK"/>
    <property type="match status" value="1"/>
</dbReference>
<evidence type="ECO:0000256" key="1">
    <source>
        <dbReference type="ARBA" id="ARBA00006479"/>
    </source>
</evidence>
<gene>
    <name evidence="2" type="ORF">F8O03_17705</name>
</gene>
<keyword evidence="3" id="KW-1185">Reference proteome</keyword>
<accession>A0A7J5AZP6</accession>
<dbReference type="PANTHER" id="PTHR18964:SF146">
    <property type="entry name" value="POLYPHOSPHATE GLUCOKINASE"/>
    <property type="match status" value="1"/>
</dbReference>
<comment type="similarity">
    <text evidence="1">Belongs to the ROK (NagC/XylR) family.</text>
</comment>
<proteinExistence type="inferred from homology"/>
<dbReference type="RefSeq" id="WP_151425061.1">
    <property type="nucleotide sequence ID" value="NZ_WBJX01000008.1"/>
</dbReference>
<dbReference type="EMBL" id="WBJX01000008">
    <property type="protein sequence ID" value="KAB1636090.1"/>
    <property type="molecule type" value="Genomic_DNA"/>
</dbReference>
<dbReference type="Proteomes" id="UP000490386">
    <property type="component" value="Unassembled WGS sequence"/>
</dbReference>
<comment type="caution">
    <text evidence="2">The sequence shown here is derived from an EMBL/GenBank/DDBJ whole genome shotgun (WGS) entry which is preliminary data.</text>
</comment>
<dbReference type="SUPFAM" id="SSF53067">
    <property type="entry name" value="Actin-like ATPase domain"/>
    <property type="match status" value="1"/>
</dbReference>